<keyword evidence="2" id="KW-0472">Membrane</keyword>
<evidence type="ECO:0000256" key="2">
    <source>
        <dbReference type="SAM" id="Phobius"/>
    </source>
</evidence>
<feature type="domain" description="Ricin B lectin" evidence="3">
    <location>
        <begin position="432"/>
        <end position="566"/>
    </location>
</feature>
<name>A0A5J6IY28_STRVI</name>
<dbReference type="SUPFAM" id="SSF50370">
    <property type="entry name" value="Ricin B-like lectins"/>
    <property type="match status" value="1"/>
</dbReference>
<keyword evidence="5" id="KW-1185">Reference proteome</keyword>
<dbReference type="Pfam" id="PF00652">
    <property type="entry name" value="Ricin_B_lectin"/>
    <property type="match status" value="1"/>
</dbReference>
<reference evidence="4 5" key="1">
    <citation type="submission" date="2017-09" db="EMBL/GenBank/DDBJ databases">
        <authorList>
            <person name="Lee N."/>
            <person name="Cho B.-K."/>
        </authorList>
    </citation>
    <scope>NUCLEOTIDE SEQUENCE [LARGE SCALE GENOMIC DNA]</scope>
    <source>
        <strain evidence="4 5">ATCC 27476</strain>
    </source>
</reference>
<accession>A0A5J6IY28</accession>
<feature type="transmembrane region" description="Helical" evidence="2">
    <location>
        <begin position="61"/>
        <end position="79"/>
    </location>
</feature>
<dbReference type="PROSITE" id="PS50231">
    <property type="entry name" value="RICIN_B_LECTIN"/>
    <property type="match status" value="1"/>
</dbReference>
<organism evidence="4 5">
    <name type="scientific">Streptomyces vinaceus</name>
    <dbReference type="NCBI Taxonomy" id="1960"/>
    <lineage>
        <taxon>Bacteria</taxon>
        <taxon>Bacillati</taxon>
        <taxon>Actinomycetota</taxon>
        <taxon>Actinomycetes</taxon>
        <taxon>Kitasatosporales</taxon>
        <taxon>Streptomycetaceae</taxon>
        <taxon>Streptomyces</taxon>
    </lineage>
</organism>
<dbReference type="EMBL" id="CP023692">
    <property type="protein sequence ID" value="QEV43689.1"/>
    <property type="molecule type" value="Genomic_DNA"/>
</dbReference>
<evidence type="ECO:0000256" key="1">
    <source>
        <dbReference type="SAM" id="MobiDB-lite"/>
    </source>
</evidence>
<dbReference type="InterPro" id="IPR035992">
    <property type="entry name" value="Ricin_B-like_lectins"/>
</dbReference>
<dbReference type="Gene3D" id="2.80.10.50">
    <property type="match status" value="1"/>
</dbReference>
<proteinExistence type="predicted"/>
<dbReference type="AlphaFoldDB" id="A0A5J6IY28"/>
<feature type="region of interest" description="Disordered" evidence="1">
    <location>
        <begin position="1"/>
        <end position="22"/>
    </location>
</feature>
<dbReference type="KEGG" id="svn:CP980_00015"/>
<dbReference type="SMART" id="SM00458">
    <property type="entry name" value="RICIN"/>
    <property type="match status" value="1"/>
</dbReference>
<dbReference type="CDD" id="cd00161">
    <property type="entry name" value="beta-trefoil_Ricin-like"/>
    <property type="match status" value="1"/>
</dbReference>
<protein>
    <recommendedName>
        <fullName evidence="3">Ricin B lectin domain-containing protein</fullName>
    </recommendedName>
</protein>
<dbReference type="Proteomes" id="UP000325563">
    <property type="component" value="Chromosome"/>
</dbReference>
<evidence type="ECO:0000313" key="4">
    <source>
        <dbReference type="EMBL" id="QEV43689.1"/>
    </source>
</evidence>
<evidence type="ECO:0000259" key="3">
    <source>
        <dbReference type="SMART" id="SM00458"/>
    </source>
</evidence>
<gene>
    <name evidence="4" type="ORF">CP980_00015</name>
</gene>
<keyword evidence="2" id="KW-0812">Transmembrane</keyword>
<evidence type="ECO:0000313" key="5">
    <source>
        <dbReference type="Proteomes" id="UP000325563"/>
    </source>
</evidence>
<dbReference type="InterPro" id="IPR000772">
    <property type="entry name" value="Ricin_B_lectin"/>
</dbReference>
<sequence>MSRPKWISSERVTAGGPSPHRRRRLNRPGYRCWLPRGCESYLSPLLGEFPMTIRLRRPSRVIALATALLCGLAAVPLTASAASAASPVCISGTIQYDYQSAEEGTAKPTRTKPLRKARVELIGAEKSTDTPHALNAVGLTDTSGNYNLCYTPTTTTSLSSVSVKVWAYNNLWRVVDESTNKYIAWQTAAISDVTGNRNIGVVKPAASTSRPFHIFDTLFTLWSNRANPTSECWSAQESDSSACSPLMVYWGESTSPNASYDGYDNRMYVYGAAADTEHAILHEGGHFLMNRLYGGKSPLVQNCRQHFVPWVSSETCAWSEGFADAVAAYLLGDSRYVHPDGTSERFTYGASWQVGDQVQGNVGGSLLDLWRGVDNGMAKTLTALTTQRPDTFSGYFNTVRPSANPPLSTGADALSKLAPHTIDYGPALAGNGTYYTLTDGGGLAVELTNSCTSGSTVVLAARDTSRGSQRWKFDANPDATVRITNGCAQPLTLTAGTDVGNPVTAQAFGSANAYQKWTVAKANGTLKLTNPQTGFVLDINGKTISAGTAVTTVWSGNANSQSWAALP</sequence>
<keyword evidence="2" id="KW-1133">Transmembrane helix</keyword>